<keyword evidence="1 3" id="KW-0560">Oxidoreductase</keyword>
<dbReference type="PANTHER" id="PTHR43364">
    <property type="entry name" value="NADH-SPECIFIC METHYLGLYOXAL REDUCTASE-RELATED"/>
    <property type="match status" value="1"/>
</dbReference>
<dbReference type="InterPro" id="IPR023210">
    <property type="entry name" value="NADP_OxRdtase_dom"/>
</dbReference>
<dbReference type="EMBL" id="CAIF01000086">
    <property type="protein sequence ID" value="CCH43662.1"/>
    <property type="molecule type" value="Genomic_DNA"/>
</dbReference>
<comment type="caution">
    <text evidence="3">The sequence shown here is derived from an EMBL/GenBank/DDBJ whole genome shotgun (WGS) entry which is preliminary data.</text>
</comment>
<dbReference type="FunFam" id="3.20.20.100:FF:000004">
    <property type="entry name" value="Oxidoreductase, aldo/keto reductase"/>
    <property type="match status" value="1"/>
</dbReference>
<dbReference type="InParanoid" id="K0KN90"/>
<name>K0KN90_WICCF</name>
<dbReference type="Gene3D" id="3.20.20.100">
    <property type="entry name" value="NADP-dependent oxidoreductase domain"/>
    <property type="match status" value="1"/>
</dbReference>
<dbReference type="CDD" id="cd19079">
    <property type="entry name" value="AKR_EcYajO-like"/>
    <property type="match status" value="1"/>
</dbReference>
<dbReference type="Pfam" id="PF00248">
    <property type="entry name" value="Aldo_ket_red"/>
    <property type="match status" value="1"/>
</dbReference>
<organism evidence="3 4">
    <name type="scientific">Wickerhamomyces ciferrii (strain ATCC 14091 / BCRC 22168 / CBS 111 / JCM 3599 / NBRC 0793 / NRRL Y-1031 F-60-10)</name>
    <name type="common">Yeast</name>
    <name type="synonym">Pichia ciferrii</name>
    <dbReference type="NCBI Taxonomy" id="1206466"/>
    <lineage>
        <taxon>Eukaryota</taxon>
        <taxon>Fungi</taxon>
        <taxon>Dikarya</taxon>
        <taxon>Ascomycota</taxon>
        <taxon>Saccharomycotina</taxon>
        <taxon>Saccharomycetes</taxon>
        <taxon>Phaffomycetales</taxon>
        <taxon>Wickerhamomycetaceae</taxon>
        <taxon>Wickerhamomyces</taxon>
    </lineage>
</organism>
<dbReference type="SUPFAM" id="SSF51430">
    <property type="entry name" value="NAD(P)-linked oxidoreductase"/>
    <property type="match status" value="1"/>
</dbReference>
<dbReference type="AlphaFoldDB" id="K0KN90"/>
<keyword evidence="4" id="KW-1185">Reference proteome</keyword>
<dbReference type="Proteomes" id="UP000009328">
    <property type="component" value="Unassembled WGS sequence"/>
</dbReference>
<accession>K0KN90</accession>
<dbReference type="STRING" id="1206466.K0KN90"/>
<dbReference type="HOGENOM" id="CLU_023205_2_0_1"/>
<feature type="domain" description="NADP-dependent oxidoreductase" evidence="2">
    <location>
        <begin position="21"/>
        <end position="336"/>
    </location>
</feature>
<sequence length="348" mass="39642">MSEEKIIEWTRLGKSGLKISKIIIGFMSYGSKKWADWVEDDEEKIFAILKRAYDLGLRTYDTADVYSNGYSEIILGKFLKKYNIKRDKVVILTKVFGPVDEDLDLKHGTRGPNVKDVDLINSKGLSRKHVIDGAENSVKRLGTYIDVLQIHRLDKETEPEEIVKALNDVVDSGLTRYIGASSMRATEFAELQFTAIKNGWHKFIVVQDYYNLLYREEERETIPFAKKQGVGIIPWSPNARGVLTRPFSETSDRHKSDPQFKNLGLDTLTDEDKEIINRVEEIAKKHNVSLAVVSTAWVLSKGANPIVGLNSIERVEEAVEASIFKLSEEETKYLEEPYRPKKVIGFPQ</sequence>
<evidence type="ECO:0000259" key="2">
    <source>
        <dbReference type="Pfam" id="PF00248"/>
    </source>
</evidence>
<evidence type="ECO:0000313" key="3">
    <source>
        <dbReference type="EMBL" id="CCH43662.1"/>
    </source>
</evidence>
<dbReference type="PANTHER" id="PTHR43364:SF15">
    <property type="entry name" value="ARYL-ALCOHOL DEHYDROGENASE AAD16-RELATED"/>
    <property type="match status" value="1"/>
</dbReference>
<dbReference type="EC" id="1.1.1.-" evidence="3"/>
<proteinExistence type="predicted"/>
<dbReference type="FunCoup" id="K0KN90">
    <property type="interactions" value="154"/>
</dbReference>
<protein>
    <submittedName>
        <fullName evidence="3">Aryl-alcohol dehydrogenase</fullName>
        <ecNumber evidence="3">1.1.1.-</ecNumber>
    </submittedName>
</protein>
<dbReference type="GO" id="GO:0016491">
    <property type="term" value="F:oxidoreductase activity"/>
    <property type="evidence" value="ECO:0007669"/>
    <property type="project" value="UniProtKB-KW"/>
</dbReference>
<reference evidence="3 4" key="1">
    <citation type="journal article" date="2012" name="Eukaryot. Cell">
        <title>Draft genome sequence of Wickerhamomyces ciferrii NRRL Y-1031 F-60-10.</title>
        <authorList>
            <person name="Schneider J."/>
            <person name="Andrea H."/>
            <person name="Blom J."/>
            <person name="Jaenicke S."/>
            <person name="Ruckert C."/>
            <person name="Schorsch C."/>
            <person name="Szczepanowski R."/>
            <person name="Farwick M."/>
            <person name="Goesmann A."/>
            <person name="Puhler A."/>
            <person name="Schaffer S."/>
            <person name="Tauch A."/>
            <person name="Kohler T."/>
            <person name="Brinkrolf K."/>
        </authorList>
    </citation>
    <scope>NUCLEOTIDE SEQUENCE [LARGE SCALE GENOMIC DNA]</scope>
    <source>
        <strain evidence="4">ATCC 14091 / BCRC 22168 / CBS 111 / JCM 3599 / NBRC 0793 / NRRL Y-1031 F-60-10</strain>
    </source>
</reference>
<dbReference type="InterPro" id="IPR036812">
    <property type="entry name" value="NAD(P)_OxRdtase_dom_sf"/>
</dbReference>
<evidence type="ECO:0000313" key="4">
    <source>
        <dbReference type="Proteomes" id="UP000009328"/>
    </source>
</evidence>
<dbReference type="GO" id="GO:0005829">
    <property type="term" value="C:cytosol"/>
    <property type="evidence" value="ECO:0007669"/>
    <property type="project" value="UniProtKB-ARBA"/>
</dbReference>
<dbReference type="InterPro" id="IPR050523">
    <property type="entry name" value="AKR_Detox_Biosynth"/>
</dbReference>
<dbReference type="eggNOG" id="KOG1575">
    <property type="taxonomic scope" value="Eukaryota"/>
</dbReference>
<gene>
    <name evidence="3" type="ORF">BN7_3215</name>
</gene>
<evidence type="ECO:0000256" key="1">
    <source>
        <dbReference type="ARBA" id="ARBA00023002"/>
    </source>
</evidence>